<comment type="subcellular location">
    <subcellularLocation>
        <location evidence="1 6">Cell membrane</location>
        <topology evidence="1 6">Multi-pass membrane protein</topology>
    </subcellularLocation>
</comment>
<comment type="caution">
    <text evidence="7">The sequence shown here is derived from an EMBL/GenBank/DDBJ whole genome shotgun (WGS) entry which is preliminary data.</text>
</comment>
<dbReference type="PANTHER" id="PTHR30561">
    <property type="entry name" value="SMR FAMILY PROTON-DEPENDENT DRUG EFFLUX TRANSPORTER SUGE"/>
    <property type="match status" value="1"/>
</dbReference>
<dbReference type="GO" id="GO:0022857">
    <property type="term" value="F:transmembrane transporter activity"/>
    <property type="evidence" value="ECO:0007669"/>
    <property type="project" value="InterPro"/>
</dbReference>
<evidence type="ECO:0000256" key="4">
    <source>
        <dbReference type="ARBA" id="ARBA00022989"/>
    </source>
</evidence>
<proteinExistence type="inferred from homology"/>
<dbReference type="EMBL" id="JQBM01000001">
    <property type="protein sequence ID" value="KRN47032.1"/>
    <property type="molecule type" value="Genomic_DNA"/>
</dbReference>
<gene>
    <name evidence="7" type="ORF">IV50_GL000301</name>
</gene>
<name>A0A0R2H351_WEIVI</name>
<dbReference type="Proteomes" id="UP000051992">
    <property type="component" value="Unassembled WGS sequence"/>
</dbReference>
<evidence type="ECO:0000256" key="1">
    <source>
        <dbReference type="ARBA" id="ARBA00004651"/>
    </source>
</evidence>
<keyword evidence="8" id="KW-1185">Reference proteome</keyword>
<organism evidence="7 8">
    <name type="scientific">Weissella viridescens</name>
    <name type="common">Lactobacillus viridescens</name>
    <dbReference type="NCBI Taxonomy" id="1629"/>
    <lineage>
        <taxon>Bacteria</taxon>
        <taxon>Bacillati</taxon>
        <taxon>Bacillota</taxon>
        <taxon>Bacilli</taxon>
        <taxon>Lactobacillales</taxon>
        <taxon>Lactobacillaceae</taxon>
        <taxon>Weissella</taxon>
    </lineage>
</organism>
<dbReference type="Pfam" id="PF00893">
    <property type="entry name" value="Multi_Drug_Res"/>
    <property type="match status" value="1"/>
</dbReference>
<keyword evidence="3 6" id="KW-0812">Transmembrane</keyword>
<dbReference type="OrthoDB" id="2168659at2"/>
<reference evidence="7 8" key="1">
    <citation type="journal article" date="2015" name="Genome Announc.">
        <title>Expanding the biotechnology potential of lactobacilli through comparative genomics of 213 strains and associated genera.</title>
        <authorList>
            <person name="Sun Z."/>
            <person name="Harris H.M."/>
            <person name="McCann A."/>
            <person name="Guo C."/>
            <person name="Argimon S."/>
            <person name="Zhang W."/>
            <person name="Yang X."/>
            <person name="Jeffery I.B."/>
            <person name="Cooney J.C."/>
            <person name="Kagawa T.F."/>
            <person name="Liu W."/>
            <person name="Song Y."/>
            <person name="Salvetti E."/>
            <person name="Wrobel A."/>
            <person name="Rasinkangas P."/>
            <person name="Parkhill J."/>
            <person name="Rea M.C."/>
            <person name="O'Sullivan O."/>
            <person name="Ritari J."/>
            <person name="Douillard F.P."/>
            <person name="Paul Ross R."/>
            <person name="Yang R."/>
            <person name="Briner A.E."/>
            <person name="Felis G.E."/>
            <person name="de Vos W.M."/>
            <person name="Barrangou R."/>
            <person name="Klaenhammer T.R."/>
            <person name="Caufield P.W."/>
            <person name="Cui Y."/>
            <person name="Zhang H."/>
            <person name="O'Toole P.W."/>
        </authorList>
    </citation>
    <scope>NUCLEOTIDE SEQUENCE [LARGE SCALE GENOMIC DNA]</scope>
    <source>
        <strain evidence="7 8">DSM 20410</strain>
    </source>
</reference>
<keyword evidence="2" id="KW-1003">Cell membrane</keyword>
<protein>
    <submittedName>
        <fullName evidence="7">Uncharacterized protein</fullName>
    </submittedName>
</protein>
<dbReference type="PANTHER" id="PTHR30561:SF7">
    <property type="entry name" value="GUANIDINIUM EFFLUX SYSTEM SUBUNIT GDNC-RELATED"/>
    <property type="match status" value="1"/>
</dbReference>
<evidence type="ECO:0000256" key="3">
    <source>
        <dbReference type="ARBA" id="ARBA00022692"/>
    </source>
</evidence>
<accession>A0A0R2H351</accession>
<dbReference type="GO" id="GO:0005886">
    <property type="term" value="C:plasma membrane"/>
    <property type="evidence" value="ECO:0007669"/>
    <property type="project" value="UniProtKB-SubCell"/>
</dbReference>
<dbReference type="AlphaFoldDB" id="A0A0R2H351"/>
<dbReference type="InterPro" id="IPR045324">
    <property type="entry name" value="Small_multidrug_res"/>
</dbReference>
<evidence type="ECO:0000256" key="2">
    <source>
        <dbReference type="ARBA" id="ARBA00022475"/>
    </source>
</evidence>
<evidence type="ECO:0000313" key="7">
    <source>
        <dbReference type="EMBL" id="KRN47032.1"/>
    </source>
</evidence>
<dbReference type="InterPro" id="IPR037185">
    <property type="entry name" value="EmrE-like"/>
</dbReference>
<dbReference type="Gene3D" id="1.10.3730.20">
    <property type="match status" value="1"/>
</dbReference>
<dbReference type="RefSeq" id="WP_057744035.1">
    <property type="nucleotide sequence ID" value="NZ_BJLU01000003.1"/>
</dbReference>
<comment type="similarity">
    <text evidence="6">Belongs to the drug/metabolite transporter (DMT) superfamily. Small multidrug resistance (SMR) (TC 2.A.7.1) family.</text>
</comment>
<evidence type="ECO:0000256" key="6">
    <source>
        <dbReference type="RuleBase" id="RU003942"/>
    </source>
</evidence>
<dbReference type="PATRIC" id="fig|1629.5.peg.304"/>
<sequence length="111" mass="12090">MKLLLKNPWMTILVAIIFESGWVVGIKYAHTPVEWLLTIISLLTSFGLYLVASRRLPVGTTYAVFVGLGSAATVLIGWLVFGDALSASQLLFLVILLVGVIGLKLVEEETE</sequence>
<evidence type="ECO:0000256" key="5">
    <source>
        <dbReference type="ARBA" id="ARBA00023136"/>
    </source>
</evidence>
<dbReference type="SUPFAM" id="SSF103481">
    <property type="entry name" value="Multidrug resistance efflux transporter EmrE"/>
    <property type="match status" value="1"/>
</dbReference>
<evidence type="ECO:0000313" key="8">
    <source>
        <dbReference type="Proteomes" id="UP000051992"/>
    </source>
</evidence>
<keyword evidence="4" id="KW-1133">Transmembrane helix</keyword>
<keyword evidence="5" id="KW-0472">Membrane</keyword>
<dbReference type="InterPro" id="IPR000390">
    <property type="entry name" value="Small_drug/metabolite_transptr"/>
</dbReference>